<dbReference type="InterPro" id="IPR017871">
    <property type="entry name" value="ABC_transporter-like_CS"/>
</dbReference>
<evidence type="ECO:0000259" key="18">
    <source>
        <dbReference type="PROSITE" id="PS50929"/>
    </source>
</evidence>
<evidence type="ECO:0000256" key="14">
    <source>
        <dbReference type="ARBA" id="ARBA00023136"/>
    </source>
</evidence>
<evidence type="ECO:0000256" key="6">
    <source>
        <dbReference type="ARBA" id="ARBA00022692"/>
    </source>
</evidence>
<evidence type="ECO:0000256" key="16">
    <source>
        <dbReference type="SAM" id="Phobius"/>
    </source>
</evidence>
<evidence type="ECO:0000256" key="11">
    <source>
        <dbReference type="ARBA" id="ARBA00022840"/>
    </source>
</evidence>
<dbReference type="Pfam" id="PF00664">
    <property type="entry name" value="ABC_membrane"/>
    <property type="match status" value="2"/>
</dbReference>
<evidence type="ECO:0000256" key="13">
    <source>
        <dbReference type="ARBA" id="ARBA00023034"/>
    </source>
</evidence>
<evidence type="ECO:0000259" key="17">
    <source>
        <dbReference type="PROSITE" id="PS50893"/>
    </source>
</evidence>
<dbReference type="InterPro" id="IPR011527">
    <property type="entry name" value="ABC1_TM_dom"/>
</dbReference>
<feature type="domain" description="ABC transporter" evidence="17">
    <location>
        <begin position="1007"/>
        <end position="1243"/>
    </location>
</feature>
<dbReference type="SMART" id="SM00382">
    <property type="entry name" value="AAA"/>
    <property type="match status" value="2"/>
</dbReference>
<feature type="domain" description="ABC transmembrane type-1" evidence="18">
    <location>
        <begin position="686"/>
        <end position="972"/>
    </location>
</feature>
<keyword evidence="8" id="KW-0677">Repeat</keyword>
<feature type="transmembrane region" description="Helical" evidence="16">
    <location>
        <begin position="97"/>
        <end position="119"/>
    </location>
</feature>
<dbReference type="Pfam" id="PF02990">
    <property type="entry name" value="EMP70"/>
    <property type="match status" value="1"/>
</dbReference>
<evidence type="ECO:0008006" key="21">
    <source>
        <dbReference type="Google" id="ProtNLM"/>
    </source>
</evidence>
<comment type="similarity">
    <text evidence="4">Belongs to the ABC transporter superfamily. ABCB family. Multidrug resistance exporter (TC 3.A.1.201) subfamily.</text>
</comment>
<protein>
    <recommendedName>
        <fullName evidence="21">ABC transporter B family member 13</fullName>
    </recommendedName>
</protein>
<dbReference type="PROSITE" id="PS50893">
    <property type="entry name" value="ABC_TRANSPORTER_2"/>
    <property type="match status" value="2"/>
</dbReference>
<evidence type="ECO:0000256" key="3">
    <source>
        <dbReference type="ARBA" id="ARBA00005227"/>
    </source>
</evidence>
<feature type="transmembrane region" description="Helical" evidence="16">
    <location>
        <begin position="314"/>
        <end position="332"/>
    </location>
</feature>
<feature type="transmembrane region" description="Helical" evidence="16">
    <location>
        <begin position="49"/>
        <end position="76"/>
    </location>
</feature>
<keyword evidence="6 16" id="KW-0812">Transmembrane</keyword>
<dbReference type="FunFam" id="3.40.50.300:FF:000251">
    <property type="entry name" value="ABC transporter B family member 19"/>
    <property type="match status" value="1"/>
</dbReference>
<dbReference type="Gene3D" id="1.20.1560.10">
    <property type="entry name" value="ABC transporter type 1, transmembrane domain"/>
    <property type="match status" value="1"/>
</dbReference>
<comment type="similarity">
    <text evidence="3">Belongs to the nonaspanin (TM9SF) (TC 9.A.2) family.</text>
</comment>
<feature type="transmembrane region" description="Helical" evidence="16">
    <location>
        <begin position="279"/>
        <end position="302"/>
    </location>
</feature>
<organism evidence="19 20">
    <name type="scientific">Camellia sinensis var. sinensis</name>
    <name type="common">China tea</name>
    <dbReference type="NCBI Taxonomy" id="542762"/>
    <lineage>
        <taxon>Eukaryota</taxon>
        <taxon>Viridiplantae</taxon>
        <taxon>Streptophyta</taxon>
        <taxon>Embryophyta</taxon>
        <taxon>Tracheophyta</taxon>
        <taxon>Spermatophyta</taxon>
        <taxon>Magnoliopsida</taxon>
        <taxon>eudicotyledons</taxon>
        <taxon>Gunneridae</taxon>
        <taxon>Pentapetalae</taxon>
        <taxon>asterids</taxon>
        <taxon>Ericales</taxon>
        <taxon>Theaceae</taxon>
        <taxon>Camellia</taxon>
    </lineage>
</organism>
<dbReference type="PANTHER" id="PTHR43394:SF11">
    <property type="entry name" value="ATP-BINDING CASSETTE TRANSPORTER"/>
    <property type="match status" value="1"/>
</dbReference>
<evidence type="ECO:0000256" key="12">
    <source>
        <dbReference type="ARBA" id="ARBA00022989"/>
    </source>
</evidence>
<dbReference type="PROSITE" id="PS00211">
    <property type="entry name" value="ABC_TRANSPORTER_1"/>
    <property type="match status" value="2"/>
</dbReference>
<evidence type="ECO:0000256" key="1">
    <source>
        <dbReference type="ARBA" id="ARBA00004337"/>
    </source>
</evidence>
<feature type="region of interest" description="Disordered" evidence="15">
    <location>
        <begin position="11"/>
        <end position="30"/>
    </location>
</feature>
<keyword evidence="13" id="KW-0333">Golgi apparatus</keyword>
<keyword evidence="11" id="KW-0067">ATP-binding</keyword>
<dbReference type="InterPro" id="IPR036640">
    <property type="entry name" value="ABC1_TM_sf"/>
</dbReference>
<evidence type="ECO:0000256" key="10">
    <source>
        <dbReference type="ARBA" id="ARBA00022753"/>
    </source>
</evidence>
<dbReference type="GO" id="GO:0005524">
    <property type="term" value="F:ATP binding"/>
    <property type="evidence" value="ECO:0007669"/>
    <property type="project" value="UniProtKB-KW"/>
</dbReference>
<evidence type="ECO:0000256" key="4">
    <source>
        <dbReference type="ARBA" id="ARBA00007577"/>
    </source>
</evidence>
<evidence type="ECO:0000313" key="19">
    <source>
        <dbReference type="EMBL" id="THG20761.1"/>
    </source>
</evidence>
<dbReference type="GO" id="GO:0010008">
    <property type="term" value="C:endosome membrane"/>
    <property type="evidence" value="ECO:0007669"/>
    <property type="project" value="UniProtKB-SubCell"/>
</dbReference>
<feature type="transmembrane region" description="Helical" evidence="16">
    <location>
        <begin position="729"/>
        <end position="749"/>
    </location>
</feature>
<dbReference type="GO" id="GO:0000139">
    <property type="term" value="C:Golgi membrane"/>
    <property type="evidence" value="ECO:0007669"/>
    <property type="project" value="UniProtKB-SubCell"/>
</dbReference>
<proteinExistence type="inferred from homology"/>
<feature type="transmembrane region" description="Helical" evidence="16">
    <location>
        <begin position="683"/>
        <end position="709"/>
    </location>
</feature>
<dbReference type="GO" id="GO:0015421">
    <property type="term" value="F:ABC-type oligopeptide transporter activity"/>
    <property type="evidence" value="ECO:0007669"/>
    <property type="project" value="TreeGrafter"/>
</dbReference>
<keyword evidence="9" id="KW-0547">Nucleotide-binding</keyword>
<dbReference type="GO" id="GO:0005743">
    <property type="term" value="C:mitochondrial inner membrane"/>
    <property type="evidence" value="ECO:0007669"/>
    <property type="project" value="TreeGrafter"/>
</dbReference>
<feature type="transmembrane region" description="Helical" evidence="16">
    <location>
        <begin position="194"/>
        <end position="218"/>
    </location>
</feature>
<dbReference type="EMBL" id="SDRB02001731">
    <property type="protein sequence ID" value="THG20761.1"/>
    <property type="molecule type" value="Genomic_DNA"/>
</dbReference>
<keyword evidence="7" id="KW-0732">Signal</keyword>
<dbReference type="CDD" id="cd03249">
    <property type="entry name" value="ABC_MTABC3_MDL1_MDL2"/>
    <property type="match status" value="2"/>
</dbReference>
<accession>A0A4S4EUX8</accession>
<reference evidence="19 20" key="1">
    <citation type="journal article" date="2018" name="Proc. Natl. Acad. Sci. U.S.A.">
        <title>Draft genome sequence of Camellia sinensis var. sinensis provides insights into the evolution of the tea genome and tea quality.</title>
        <authorList>
            <person name="Wei C."/>
            <person name="Yang H."/>
            <person name="Wang S."/>
            <person name="Zhao J."/>
            <person name="Liu C."/>
            <person name="Gao L."/>
            <person name="Xia E."/>
            <person name="Lu Y."/>
            <person name="Tai Y."/>
            <person name="She G."/>
            <person name="Sun J."/>
            <person name="Cao H."/>
            <person name="Tong W."/>
            <person name="Gao Q."/>
            <person name="Li Y."/>
            <person name="Deng W."/>
            <person name="Jiang X."/>
            <person name="Wang W."/>
            <person name="Chen Q."/>
            <person name="Zhang S."/>
            <person name="Li H."/>
            <person name="Wu J."/>
            <person name="Wang P."/>
            <person name="Li P."/>
            <person name="Shi C."/>
            <person name="Zheng F."/>
            <person name="Jian J."/>
            <person name="Huang B."/>
            <person name="Shan D."/>
            <person name="Shi M."/>
            <person name="Fang C."/>
            <person name="Yue Y."/>
            <person name="Li F."/>
            <person name="Li D."/>
            <person name="Wei S."/>
            <person name="Han B."/>
            <person name="Jiang C."/>
            <person name="Yin Y."/>
            <person name="Xia T."/>
            <person name="Zhang Z."/>
            <person name="Bennetzen J.L."/>
            <person name="Zhao S."/>
            <person name="Wan X."/>
        </authorList>
    </citation>
    <scope>NUCLEOTIDE SEQUENCE [LARGE SCALE GENOMIC DNA]</scope>
    <source>
        <strain evidence="20">cv. Shuchazao</strain>
        <tissue evidence="19">Leaf</tissue>
    </source>
</reference>
<dbReference type="SUPFAM" id="SSF90123">
    <property type="entry name" value="ABC transporter transmembrane region"/>
    <property type="match status" value="2"/>
</dbReference>
<feature type="domain" description="ABC transmembrane type-1" evidence="18">
    <location>
        <begin position="52"/>
        <end position="340"/>
    </location>
</feature>
<name>A0A4S4EUX8_CAMSN</name>
<keyword evidence="20" id="KW-1185">Reference proteome</keyword>
<dbReference type="PANTHER" id="PTHR43394">
    <property type="entry name" value="ATP-DEPENDENT PERMEASE MDL1, MITOCHONDRIAL"/>
    <property type="match status" value="1"/>
</dbReference>
<sequence length="1411" mass="153358">MEELELPCVKNSEQNTLPKSDPSSDSNSTTNESVSFTGLFVAADTLDCVLMFFGSIGACIHGAALPVFFVLFGRMIDSLGHLSSDPHRLSSEVSKHALYLVYLGLAVLVSAWMGVAFWMQTGERQTARLRLKYLQSVLKKDISFFDTEARDKNIIFHISSDAILVQDAIGDKIGHGLRYLSQFFVGFAFGFTSVWQLTLLTLAVVPLIAVAGGTYTIIMSNLSEKGEAAYAEAGKVAEEVISQVRTVYSFVGEERAIETYSKSLQNALKLGKKSGLAKGLGVGFTYGLLFCAWALLLWYASILVRHKDTNGGKAFTTIINVIFSGFALGQAAPSLAGIAKGRAAAANIISMIEGDSNSSKRSDDGIVLPKVLGHIEFCDVGFAYPSRPNMVFKDLSFSVGAGKRFAVVGPSGSGKSTIISMIQRFYDPTSGKILLDGHDLRSLQLKWLREQMGLVSQEPALFATSIAGNILYGKEDADMDKIIEAAKAANAHSFVQHLPDGYDTQVGEGGTQLSGGQKQRIAIARAMLRDPKILLLDEATSALDAESELIVQQALNKVMSDRTTMVVAHRLSTIRDVDTIIVLKIGQVVESGTHSELISKGGEYATLVSLQVTEHTKSPNNASGTSEVSNSHEYPNTQIHHQGFKQINVREPLPNDHNVASPSSASTPTVWDLVKLNAPEWPYAMLGSVGAILAGMEAPLFAFGITYILTAFYSPDVAQIKHEVRQVSLIFLGVAIITIPIYLLQHYYYTLMGERLTTRIRLLMFSAILSNEVGWFDLDENNTGSLISKLAADATLVRSALADRLSTIVQNIALTVTAFGIAFVLSWRLAAVVIATFPLLIGSSIAEQFFLKGFGGDYTRAYSRATAVAHEAIANIRTVAAFAAEERISIQFASELNQPNKQALLRGHISGFGYGVSQLFAFCSYALGLWYASVLIKRKDSNFGDIIKAFMVLIITAMSVAETLALAPDIVKGSQALGSVFDILKRKTTIDPNGSRSRVVTQINGDIELRNVTFRYPTRPDIAIVKDLNLQILAGKSLAIVGQSGSGKSTVIALVMRFYDPTSGTVLIDGFDIKALNLRSLRMKIGLVQQEPALFSTTIYDNIKYGNGEATEIEIMKAAKAANAHGFISRMHEGYQTMVGDRGVQLSGGQKQRIAIARAILKDPSILLLDEATSALDTASERQVQEALDRLMEGRTTILVAHRLSTICDADCIAVLKQGKVVESGSHEELISRAESVYTKILDNLPVAVLRQRRDGSPSTTYEHGFRVGFKGNYAGSKEEKYFINNHLSFRVMYHKDLETDSARIVSFERISVERELHSSRSVATVHDLFRSVIGGNGHDLFTSGGEGGATTIGVVRERMRDGGESSGSEGATKATAIVCVRENEGKAAAVRDKRHCRAVVVREREREVKP</sequence>
<feature type="domain" description="ABC transporter" evidence="17">
    <location>
        <begin position="375"/>
        <end position="610"/>
    </location>
</feature>
<evidence type="ECO:0000256" key="9">
    <source>
        <dbReference type="ARBA" id="ARBA00022741"/>
    </source>
</evidence>
<evidence type="ECO:0000256" key="15">
    <source>
        <dbReference type="SAM" id="MobiDB-lite"/>
    </source>
</evidence>
<feature type="compositionally biased region" description="Low complexity" evidence="15">
    <location>
        <begin position="20"/>
        <end position="30"/>
    </location>
</feature>
<dbReference type="Gene3D" id="3.40.50.300">
    <property type="entry name" value="P-loop containing nucleotide triphosphate hydrolases"/>
    <property type="match status" value="2"/>
</dbReference>
<evidence type="ECO:0000313" key="20">
    <source>
        <dbReference type="Proteomes" id="UP000306102"/>
    </source>
</evidence>
<feature type="transmembrane region" description="Helical" evidence="16">
    <location>
        <begin position="812"/>
        <end position="841"/>
    </location>
</feature>
<dbReference type="STRING" id="542762.A0A4S4EUX8"/>
<feature type="transmembrane region" description="Helical" evidence="16">
    <location>
        <begin position="946"/>
        <end position="967"/>
    </location>
</feature>
<keyword evidence="14 16" id="KW-0472">Membrane</keyword>
<keyword evidence="12 16" id="KW-1133">Transmembrane helix</keyword>
<dbReference type="InterPro" id="IPR003593">
    <property type="entry name" value="AAA+_ATPase"/>
</dbReference>
<keyword evidence="5" id="KW-0813">Transport</keyword>
<evidence type="ECO:0000256" key="7">
    <source>
        <dbReference type="ARBA" id="ARBA00022729"/>
    </source>
</evidence>
<comment type="caution">
    <text evidence="19">The sequence shown here is derived from an EMBL/GenBank/DDBJ whole genome shotgun (WGS) entry which is preliminary data.</text>
</comment>
<dbReference type="FunFam" id="3.40.50.300:FF:000205">
    <property type="entry name" value="ABC transporter B family member 4"/>
    <property type="match status" value="1"/>
</dbReference>
<evidence type="ECO:0000256" key="8">
    <source>
        <dbReference type="ARBA" id="ARBA00022737"/>
    </source>
</evidence>
<dbReference type="CDD" id="cd18578">
    <property type="entry name" value="ABC_6TM_Pgp_ABCB1_D2_like"/>
    <property type="match status" value="1"/>
</dbReference>
<dbReference type="PROSITE" id="PS50929">
    <property type="entry name" value="ABC_TM1F"/>
    <property type="match status" value="2"/>
</dbReference>
<dbReference type="Proteomes" id="UP000306102">
    <property type="component" value="Unassembled WGS sequence"/>
</dbReference>
<dbReference type="GO" id="GO:0090374">
    <property type="term" value="P:oligopeptide export from mitochondrion"/>
    <property type="evidence" value="ECO:0007669"/>
    <property type="project" value="TreeGrafter"/>
</dbReference>
<dbReference type="InterPro" id="IPR004240">
    <property type="entry name" value="EMP70"/>
</dbReference>
<keyword evidence="10" id="KW-0967">Endosome</keyword>
<comment type="subcellular location">
    <subcellularLocation>
        <location evidence="1">Endosome membrane</location>
        <topology evidence="1">Multi-pass membrane protein</topology>
    </subcellularLocation>
    <subcellularLocation>
        <location evidence="2">Golgi apparatus membrane</location>
        <topology evidence="2">Multi-pass membrane protein</topology>
    </subcellularLocation>
</comment>
<evidence type="ECO:0000256" key="2">
    <source>
        <dbReference type="ARBA" id="ARBA00004653"/>
    </source>
</evidence>
<dbReference type="CDD" id="cd18577">
    <property type="entry name" value="ABC_6TM_Pgp_ABCB1_D1_like"/>
    <property type="match status" value="1"/>
</dbReference>
<dbReference type="Pfam" id="PF00005">
    <property type="entry name" value="ABC_tran"/>
    <property type="match status" value="2"/>
</dbReference>
<dbReference type="InterPro" id="IPR027417">
    <property type="entry name" value="P-loop_NTPase"/>
</dbReference>
<dbReference type="InterPro" id="IPR039421">
    <property type="entry name" value="Type_1_exporter"/>
</dbReference>
<dbReference type="GO" id="GO:0016887">
    <property type="term" value="F:ATP hydrolysis activity"/>
    <property type="evidence" value="ECO:0007669"/>
    <property type="project" value="InterPro"/>
</dbReference>
<evidence type="ECO:0000256" key="5">
    <source>
        <dbReference type="ARBA" id="ARBA00022448"/>
    </source>
</evidence>
<dbReference type="InterPro" id="IPR003439">
    <property type="entry name" value="ABC_transporter-like_ATP-bd"/>
</dbReference>
<gene>
    <name evidence="19" type="ORF">TEA_003835</name>
</gene>
<feature type="region of interest" description="Disordered" evidence="15">
    <location>
        <begin position="615"/>
        <end position="634"/>
    </location>
</feature>
<dbReference type="SUPFAM" id="SSF52540">
    <property type="entry name" value="P-loop containing nucleoside triphosphate hydrolases"/>
    <property type="match status" value="2"/>
</dbReference>
<feature type="transmembrane region" description="Helical" evidence="16">
    <location>
        <begin position="912"/>
        <end position="934"/>
    </location>
</feature>